<name>A0A5N7BW18_PETAA</name>
<keyword evidence="1" id="KW-0472">Membrane</keyword>
<evidence type="ECO:0000313" key="2">
    <source>
        <dbReference type="EMBL" id="KAE8385677.1"/>
    </source>
</evidence>
<dbReference type="AlphaFoldDB" id="A0A5N7BW18"/>
<keyword evidence="1" id="KW-0812">Transmembrane</keyword>
<sequence>MMFGVFGWACYFKWMDGWMVEEGEMRNLRDLCAYAWLVCVYICTFGLMIPCREFLTT</sequence>
<keyword evidence="1" id="KW-1133">Transmembrane helix</keyword>
<organism evidence="2">
    <name type="scientific">Petromyces alliaceus</name>
    <name type="common">Aspergillus alliaceus</name>
    <dbReference type="NCBI Taxonomy" id="209559"/>
    <lineage>
        <taxon>Eukaryota</taxon>
        <taxon>Fungi</taxon>
        <taxon>Dikarya</taxon>
        <taxon>Ascomycota</taxon>
        <taxon>Pezizomycotina</taxon>
        <taxon>Eurotiomycetes</taxon>
        <taxon>Eurotiomycetidae</taxon>
        <taxon>Eurotiales</taxon>
        <taxon>Aspergillaceae</taxon>
        <taxon>Aspergillus</taxon>
        <taxon>Aspergillus subgen. Circumdati</taxon>
    </lineage>
</organism>
<reference evidence="2" key="1">
    <citation type="submission" date="2019-04" db="EMBL/GenBank/DDBJ databases">
        <title>Friends and foes A comparative genomics studyof 23 Aspergillus species from section Flavi.</title>
        <authorList>
            <consortium name="DOE Joint Genome Institute"/>
            <person name="Kjaerbolling I."/>
            <person name="Vesth T."/>
            <person name="Frisvad J.C."/>
            <person name="Nybo J.L."/>
            <person name="Theobald S."/>
            <person name="Kildgaard S."/>
            <person name="Isbrandt T."/>
            <person name="Kuo A."/>
            <person name="Sato A."/>
            <person name="Lyhne E.K."/>
            <person name="Kogle M.E."/>
            <person name="Wiebenga A."/>
            <person name="Kun R.S."/>
            <person name="Lubbers R.J."/>
            <person name="Makela M.R."/>
            <person name="Barry K."/>
            <person name="Chovatia M."/>
            <person name="Clum A."/>
            <person name="Daum C."/>
            <person name="Haridas S."/>
            <person name="He G."/>
            <person name="LaButti K."/>
            <person name="Lipzen A."/>
            <person name="Mondo S."/>
            <person name="Riley R."/>
            <person name="Salamov A."/>
            <person name="Simmons B.A."/>
            <person name="Magnuson J.K."/>
            <person name="Henrissat B."/>
            <person name="Mortensen U.H."/>
            <person name="Larsen T.O."/>
            <person name="Devries R.P."/>
            <person name="Grigoriev I.V."/>
            <person name="Machida M."/>
            <person name="Baker S.E."/>
            <person name="Andersen M.R."/>
        </authorList>
    </citation>
    <scope>NUCLEOTIDE SEQUENCE [LARGE SCALE GENOMIC DNA]</scope>
    <source>
        <strain evidence="2">IBT 14317</strain>
    </source>
</reference>
<proteinExistence type="predicted"/>
<feature type="transmembrane region" description="Helical" evidence="1">
    <location>
        <begin position="33"/>
        <end position="51"/>
    </location>
</feature>
<dbReference type="EMBL" id="ML735329">
    <property type="protein sequence ID" value="KAE8385677.1"/>
    <property type="molecule type" value="Genomic_DNA"/>
</dbReference>
<dbReference type="Proteomes" id="UP000326877">
    <property type="component" value="Unassembled WGS sequence"/>
</dbReference>
<evidence type="ECO:0000256" key="1">
    <source>
        <dbReference type="SAM" id="Phobius"/>
    </source>
</evidence>
<accession>A0A5N7BW18</accession>
<gene>
    <name evidence="2" type="ORF">BDV23DRAFT_164577</name>
</gene>
<protein>
    <submittedName>
        <fullName evidence="2">Uncharacterized protein</fullName>
    </submittedName>
</protein>